<dbReference type="EMBL" id="BMAW01060834">
    <property type="protein sequence ID" value="GFT28297.1"/>
    <property type="molecule type" value="Genomic_DNA"/>
</dbReference>
<evidence type="ECO:0000256" key="1">
    <source>
        <dbReference type="SAM" id="MobiDB-lite"/>
    </source>
</evidence>
<organism evidence="3 4">
    <name type="scientific">Nephila pilipes</name>
    <name type="common">Giant wood spider</name>
    <name type="synonym">Nephila maculata</name>
    <dbReference type="NCBI Taxonomy" id="299642"/>
    <lineage>
        <taxon>Eukaryota</taxon>
        <taxon>Metazoa</taxon>
        <taxon>Ecdysozoa</taxon>
        <taxon>Arthropoda</taxon>
        <taxon>Chelicerata</taxon>
        <taxon>Arachnida</taxon>
        <taxon>Araneae</taxon>
        <taxon>Araneomorphae</taxon>
        <taxon>Entelegynae</taxon>
        <taxon>Araneoidea</taxon>
        <taxon>Nephilidae</taxon>
        <taxon>Nephila</taxon>
    </lineage>
</organism>
<dbReference type="PANTHER" id="PTHR39072">
    <property type="entry name" value="RE48511P"/>
    <property type="match status" value="1"/>
</dbReference>
<feature type="non-terminal residue" evidence="3">
    <location>
        <position position="412"/>
    </location>
</feature>
<feature type="region of interest" description="Disordered" evidence="1">
    <location>
        <begin position="53"/>
        <end position="79"/>
    </location>
</feature>
<feature type="compositionally biased region" description="Polar residues" evidence="1">
    <location>
        <begin position="386"/>
        <end position="400"/>
    </location>
</feature>
<evidence type="ECO:0000313" key="3">
    <source>
        <dbReference type="EMBL" id="GFT28297.1"/>
    </source>
</evidence>
<comment type="caution">
    <text evidence="3">The sequence shown here is derived from an EMBL/GenBank/DDBJ whole genome shotgun (WGS) entry which is preliminary data.</text>
</comment>
<dbReference type="Pfam" id="PF15950">
    <property type="entry name" value="DUF4758"/>
    <property type="match status" value="1"/>
</dbReference>
<dbReference type="AlphaFoldDB" id="A0A8X6NQI3"/>
<feature type="compositionally biased region" description="Low complexity" evidence="1">
    <location>
        <begin position="64"/>
        <end position="77"/>
    </location>
</feature>
<evidence type="ECO:0000259" key="2">
    <source>
        <dbReference type="Pfam" id="PF15950"/>
    </source>
</evidence>
<dbReference type="OrthoDB" id="6430068at2759"/>
<dbReference type="Proteomes" id="UP000887013">
    <property type="component" value="Unassembled WGS sequence"/>
</dbReference>
<feature type="region of interest" description="Disordered" evidence="1">
    <location>
        <begin position="386"/>
        <end position="412"/>
    </location>
</feature>
<name>A0A8X6NQI3_NEPPI</name>
<protein>
    <submittedName>
        <fullName evidence="3">DUF4758 domain-containing protein</fullName>
    </submittedName>
</protein>
<feature type="domain" description="DUF4758" evidence="2">
    <location>
        <begin position="128"/>
        <end position="204"/>
    </location>
</feature>
<proteinExistence type="predicted"/>
<evidence type="ECO:0000313" key="4">
    <source>
        <dbReference type="Proteomes" id="UP000887013"/>
    </source>
</evidence>
<gene>
    <name evidence="3" type="primary">AVEN_92639_1</name>
    <name evidence="3" type="ORF">NPIL_245141</name>
</gene>
<accession>A0A8X6NQI3</accession>
<dbReference type="InterPro" id="IPR031866">
    <property type="entry name" value="DUF4758"/>
</dbReference>
<feature type="non-terminal residue" evidence="3">
    <location>
        <position position="1"/>
    </location>
</feature>
<keyword evidence="4" id="KW-1185">Reference proteome</keyword>
<feature type="compositionally biased region" description="Basic residues" evidence="1">
    <location>
        <begin position="401"/>
        <end position="412"/>
    </location>
</feature>
<sequence length="412" mass="44713">LLVVCSFTLVMSQGEQLSSTSGLPTVTVRGFLNFKTTVDGTVIVFTPASEVQPPSTQPKIAKTSSEVLEPSVSPSKSFIPKEDLTSEKEMHEAVQDLAYVSPSQNSLETIKTQIPNLNLLENKMKEPFLQHISDNAVLPSTGQVNNDLDKVKKLSSSHNQYPTGLVTVLGGTFVDGTSTTVFETKVIGTYIDGKYAQILQSTSSIVAEPTIMSTTPILSYSTVERIQNKATDEILSTDSSFVTLNSPSTSATSFLSSSKAYSKSSAPDLPTKTFSIIATPTFISSETFKSASSEEEMKTPISKTSKILSSSITQFESSASIFPIQYKSHQSPVESSFVSTSVTVTFDNEQPTESLESVFKSTLSKPKSSFIPFTSTIVKFNDDDNTLTTAQKNSRNNSTRTRFHSPRRPSQS</sequence>
<reference evidence="3" key="1">
    <citation type="submission" date="2020-08" db="EMBL/GenBank/DDBJ databases">
        <title>Multicomponent nature underlies the extraordinary mechanical properties of spider dragline silk.</title>
        <authorList>
            <person name="Kono N."/>
            <person name="Nakamura H."/>
            <person name="Mori M."/>
            <person name="Yoshida Y."/>
            <person name="Ohtoshi R."/>
            <person name="Malay A.D."/>
            <person name="Moran D.A.P."/>
            <person name="Tomita M."/>
            <person name="Numata K."/>
            <person name="Arakawa K."/>
        </authorList>
    </citation>
    <scope>NUCLEOTIDE SEQUENCE</scope>
</reference>
<dbReference type="PANTHER" id="PTHR39072:SF3">
    <property type="entry name" value="RE48511P"/>
    <property type="match status" value="1"/>
</dbReference>